<reference evidence="2" key="1">
    <citation type="journal article" date="2011" name="Science">
        <title>The plant cell wall-decomposing machinery underlies the functional diversity of forest fungi.</title>
        <authorList>
            <person name="Eastwood D.C."/>
            <person name="Floudas D."/>
            <person name="Binder M."/>
            <person name="Majcherczyk A."/>
            <person name="Schneider P."/>
            <person name="Aerts A."/>
            <person name="Asiegbu F.O."/>
            <person name="Baker S.E."/>
            <person name="Barry K."/>
            <person name="Bendiksby M."/>
            <person name="Blumentritt M."/>
            <person name="Coutinho P.M."/>
            <person name="Cullen D."/>
            <person name="de Vries R.P."/>
            <person name="Gathman A."/>
            <person name="Goodell B."/>
            <person name="Henrissat B."/>
            <person name="Ihrmark K."/>
            <person name="Kauserud H."/>
            <person name="Kohler A."/>
            <person name="LaButti K."/>
            <person name="Lapidus A."/>
            <person name="Lavin J.L."/>
            <person name="Lee Y.-H."/>
            <person name="Lindquist E."/>
            <person name="Lilly W."/>
            <person name="Lucas S."/>
            <person name="Morin E."/>
            <person name="Murat C."/>
            <person name="Oguiza J.A."/>
            <person name="Park J."/>
            <person name="Pisabarro A.G."/>
            <person name="Riley R."/>
            <person name="Rosling A."/>
            <person name="Salamov A."/>
            <person name="Schmidt O."/>
            <person name="Schmutz J."/>
            <person name="Skrede I."/>
            <person name="Stenlid J."/>
            <person name="Wiebenga A."/>
            <person name="Xie X."/>
            <person name="Kuees U."/>
            <person name="Hibbett D.S."/>
            <person name="Hoffmeister D."/>
            <person name="Hoegberg N."/>
            <person name="Martin F."/>
            <person name="Grigoriev I.V."/>
            <person name="Watkinson S.C."/>
        </authorList>
    </citation>
    <scope>NUCLEOTIDE SEQUENCE [LARGE SCALE GENOMIC DNA]</scope>
    <source>
        <strain evidence="2">strain S7.3</strain>
    </source>
</reference>
<dbReference type="HOGENOM" id="CLU_007337_3_0_1"/>
<name>F8PGW2_SERL3</name>
<accession>F8PGW2</accession>
<proteinExistence type="predicted"/>
<gene>
    <name evidence="1" type="ORF">SERLA73DRAFT_44151</name>
</gene>
<dbReference type="Proteomes" id="UP000008063">
    <property type="component" value="Unassembled WGS sequence"/>
</dbReference>
<evidence type="ECO:0000313" key="1">
    <source>
        <dbReference type="EMBL" id="EGO04399.1"/>
    </source>
</evidence>
<dbReference type="AlphaFoldDB" id="F8PGW2"/>
<keyword evidence="2" id="KW-1185">Reference proteome</keyword>
<dbReference type="InParanoid" id="F8PGW2"/>
<dbReference type="EMBL" id="GL945474">
    <property type="protein sequence ID" value="EGO04399.1"/>
    <property type="molecule type" value="Genomic_DNA"/>
</dbReference>
<protein>
    <submittedName>
        <fullName evidence="1">Uncharacterized protein</fullName>
    </submittedName>
</protein>
<organism evidence="2">
    <name type="scientific">Serpula lacrymans var. lacrymans (strain S7.3)</name>
    <name type="common">Dry rot fungus</name>
    <dbReference type="NCBI Taxonomy" id="936435"/>
    <lineage>
        <taxon>Eukaryota</taxon>
        <taxon>Fungi</taxon>
        <taxon>Dikarya</taxon>
        <taxon>Basidiomycota</taxon>
        <taxon>Agaricomycotina</taxon>
        <taxon>Agaricomycetes</taxon>
        <taxon>Agaricomycetidae</taxon>
        <taxon>Boletales</taxon>
        <taxon>Coniophorineae</taxon>
        <taxon>Serpulaceae</taxon>
        <taxon>Serpula</taxon>
    </lineage>
</organism>
<dbReference type="OMA" id="ANIMEYN"/>
<feature type="non-terminal residue" evidence="1">
    <location>
        <position position="1"/>
    </location>
</feature>
<evidence type="ECO:0000313" key="2">
    <source>
        <dbReference type="Proteomes" id="UP000008063"/>
    </source>
</evidence>
<sequence>KLDNIKMAMSFINTIKNETLDNSQTNKDPKAIQCLLHSPEAPCKLKGPEEYFTIKLFLVTTNAPEDIYNKVWDTYNHRHPHNEDQVPSYYHIKLCIAELTGIKSIIHNMCPNSCITYTGPFANFDKCRKCSTSCDNQQILKKGKRLVSTQQFHTMPIGHQIQALWRDKKNAENMRHHEKATTKIVKKNPMQWWQFSQ</sequence>